<dbReference type="InterPro" id="IPR012312">
    <property type="entry name" value="Hemerythrin-like"/>
</dbReference>
<dbReference type="Pfam" id="PF01814">
    <property type="entry name" value="Hemerythrin"/>
    <property type="match status" value="1"/>
</dbReference>
<dbReference type="PANTHER" id="PTHR35585">
    <property type="entry name" value="HHE DOMAIN PROTEIN (AFU_ORTHOLOGUE AFUA_4G00730)"/>
    <property type="match status" value="1"/>
</dbReference>
<dbReference type="AlphaFoldDB" id="A0A7C3KHZ1"/>
<dbReference type="PANTHER" id="PTHR35585:SF1">
    <property type="entry name" value="HHE DOMAIN PROTEIN (AFU_ORTHOLOGUE AFUA_4G00730)"/>
    <property type="match status" value="1"/>
</dbReference>
<dbReference type="EMBL" id="DSRU01000428">
    <property type="protein sequence ID" value="HFN01605.1"/>
    <property type="molecule type" value="Genomic_DNA"/>
</dbReference>
<evidence type="ECO:0000259" key="1">
    <source>
        <dbReference type="Pfam" id="PF01814"/>
    </source>
</evidence>
<gene>
    <name evidence="2" type="ORF">ENR64_28470</name>
</gene>
<proteinExistence type="predicted"/>
<accession>A0A7C3KHZ1</accession>
<evidence type="ECO:0000313" key="2">
    <source>
        <dbReference type="EMBL" id="HFN01605.1"/>
    </source>
</evidence>
<protein>
    <submittedName>
        <fullName evidence="2">Hemerythrin domain-containing protein</fullName>
    </submittedName>
</protein>
<comment type="caution">
    <text evidence="2">The sequence shown here is derived from an EMBL/GenBank/DDBJ whole genome shotgun (WGS) entry which is preliminary data.</text>
</comment>
<name>A0A7C3KHZ1_9CYAN</name>
<reference evidence="2" key="1">
    <citation type="journal article" date="2020" name="mSystems">
        <title>Genome- and Community-Level Interaction Insights into Carbon Utilization and Element Cycling Functions of Hydrothermarchaeota in Hydrothermal Sediment.</title>
        <authorList>
            <person name="Zhou Z."/>
            <person name="Liu Y."/>
            <person name="Xu W."/>
            <person name="Pan J."/>
            <person name="Luo Z.H."/>
            <person name="Li M."/>
        </authorList>
    </citation>
    <scope>NUCLEOTIDE SEQUENCE [LARGE SCALE GENOMIC DNA]</scope>
    <source>
        <strain evidence="2">SpSt-418</strain>
    </source>
</reference>
<dbReference type="Gene3D" id="1.20.120.520">
    <property type="entry name" value="nmb1532 protein domain like"/>
    <property type="match status" value="1"/>
</dbReference>
<organism evidence="2">
    <name type="scientific">Oscillatoriales cyanobacterium SpSt-418</name>
    <dbReference type="NCBI Taxonomy" id="2282169"/>
    <lineage>
        <taxon>Bacteria</taxon>
        <taxon>Bacillati</taxon>
        <taxon>Cyanobacteriota</taxon>
        <taxon>Cyanophyceae</taxon>
        <taxon>Oscillatoriophycideae</taxon>
        <taxon>Oscillatoriales</taxon>
    </lineage>
</organism>
<sequence>MMASKSKQDILSLIEADHRKVEELFSEFEELEGKKAQECFKQIYKELTLHARVEELVFYPALREYEETESYIEEAESEHNSVKILLEQMKSLKPTDGEFETKMMHLQESVMHHVEEEEDEIFEVVRSAMD</sequence>
<feature type="domain" description="Hemerythrin-like" evidence="1">
    <location>
        <begin position="10"/>
        <end position="123"/>
    </location>
</feature>